<evidence type="ECO:0000259" key="5">
    <source>
        <dbReference type="PROSITE" id="PS50977"/>
    </source>
</evidence>
<dbReference type="RefSeq" id="WP_025252029.1">
    <property type="nucleotide sequence ID" value="NZ_CP004353.1"/>
</dbReference>
<accession>W5XZ57</accession>
<dbReference type="Gene3D" id="1.10.357.10">
    <property type="entry name" value="Tetracycline Repressor, domain 2"/>
    <property type="match status" value="1"/>
</dbReference>
<dbReference type="KEGG" id="cvt:B843_02915"/>
<evidence type="ECO:0000313" key="7">
    <source>
        <dbReference type="Proteomes" id="UP000019222"/>
    </source>
</evidence>
<dbReference type="PATRIC" id="fig|1224164.3.peg.577"/>
<evidence type="ECO:0000256" key="2">
    <source>
        <dbReference type="ARBA" id="ARBA00023125"/>
    </source>
</evidence>
<keyword evidence="7" id="KW-1185">Reference proteome</keyword>
<dbReference type="HOGENOM" id="CLU_069356_9_0_11"/>
<feature type="domain" description="HTH tetR-type" evidence="5">
    <location>
        <begin position="9"/>
        <end position="69"/>
    </location>
</feature>
<dbReference type="EMBL" id="CP004353">
    <property type="protein sequence ID" value="AHI21974.1"/>
    <property type="molecule type" value="Genomic_DNA"/>
</dbReference>
<dbReference type="eggNOG" id="COG1309">
    <property type="taxonomic scope" value="Bacteria"/>
</dbReference>
<dbReference type="InterPro" id="IPR025996">
    <property type="entry name" value="MT1864/Rv1816-like_C"/>
</dbReference>
<keyword evidence="1" id="KW-0805">Transcription regulation</keyword>
<dbReference type="Pfam" id="PF13305">
    <property type="entry name" value="TetR_C_33"/>
    <property type="match status" value="1"/>
</dbReference>
<proteinExistence type="predicted"/>
<dbReference type="AlphaFoldDB" id="W5XZ57"/>
<feature type="DNA-binding region" description="H-T-H motif" evidence="4">
    <location>
        <begin position="32"/>
        <end position="51"/>
    </location>
</feature>
<dbReference type="SUPFAM" id="SSF46689">
    <property type="entry name" value="Homeodomain-like"/>
    <property type="match status" value="1"/>
</dbReference>
<dbReference type="InterPro" id="IPR036271">
    <property type="entry name" value="Tet_transcr_reg_TetR-rel_C_sf"/>
</dbReference>
<dbReference type="GO" id="GO:0003677">
    <property type="term" value="F:DNA binding"/>
    <property type="evidence" value="ECO:0007669"/>
    <property type="project" value="UniProtKB-UniRule"/>
</dbReference>
<reference evidence="6 7" key="1">
    <citation type="submission" date="2013-02" db="EMBL/GenBank/DDBJ databases">
        <title>The complete genome sequence of Corynebacterium vitaeruminis DSM 20294.</title>
        <authorList>
            <person name="Ruckert C."/>
            <person name="Albersmeier A."/>
            <person name="Kalinowski J."/>
        </authorList>
    </citation>
    <scope>NUCLEOTIDE SEQUENCE [LARGE SCALE GENOMIC DNA]</scope>
    <source>
        <strain evidence="7">ATCC 10234</strain>
    </source>
</reference>
<dbReference type="InterPro" id="IPR001647">
    <property type="entry name" value="HTH_TetR"/>
</dbReference>
<dbReference type="SUPFAM" id="SSF48498">
    <property type="entry name" value="Tetracyclin repressor-like, C-terminal domain"/>
    <property type="match status" value="1"/>
</dbReference>
<evidence type="ECO:0000313" key="6">
    <source>
        <dbReference type="EMBL" id="AHI21974.1"/>
    </source>
</evidence>
<sequence length="209" mass="22937">MGKRAQHREEMERKIIEVAEGHLATKGAAALSLRAVASDAGIVPSAIYRYFNGLDQLITALIVRSYRDQTEFVTSQVGDFEDPADWDAATSVVLDIARAVRAWALANPHRYALVYGSPIPGYRAPEETIDAASGVGRLLLRSFGFVWPGGPIPEEGIALWSAIYGLVSFELFGHLEGSVPQEEREGFFLRAVRREVGVLRRGLEGAREP</sequence>
<evidence type="ECO:0000256" key="1">
    <source>
        <dbReference type="ARBA" id="ARBA00023015"/>
    </source>
</evidence>
<dbReference type="PROSITE" id="PS50977">
    <property type="entry name" value="HTH_TETR_2"/>
    <property type="match status" value="1"/>
</dbReference>
<dbReference type="Pfam" id="PF00440">
    <property type="entry name" value="TetR_N"/>
    <property type="match status" value="1"/>
</dbReference>
<dbReference type="InterPro" id="IPR009057">
    <property type="entry name" value="Homeodomain-like_sf"/>
</dbReference>
<name>W5XZ57_9CORY</name>
<organism evidence="6 7">
    <name type="scientific">Corynebacterium vitaeruminis DSM 20294</name>
    <dbReference type="NCBI Taxonomy" id="1224164"/>
    <lineage>
        <taxon>Bacteria</taxon>
        <taxon>Bacillati</taxon>
        <taxon>Actinomycetota</taxon>
        <taxon>Actinomycetes</taxon>
        <taxon>Mycobacteriales</taxon>
        <taxon>Corynebacteriaceae</taxon>
        <taxon>Corynebacterium</taxon>
    </lineage>
</organism>
<dbReference type="Proteomes" id="UP000019222">
    <property type="component" value="Chromosome"/>
</dbReference>
<gene>
    <name evidence="6" type="ORF">B843_02915</name>
</gene>
<protein>
    <submittedName>
        <fullName evidence="6">TetR family transcriptional regulator</fullName>
    </submittedName>
</protein>
<keyword evidence="2 4" id="KW-0238">DNA-binding</keyword>
<evidence type="ECO:0000256" key="3">
    <source>
        <dbReference type="ARBA" id="ARBA00023163"/>
    </source>
</evidence>
<keyword evidence="3" id="KW-0804">Transcription</keyword>
<evidence type="ECO:0000256" key="4">
    <source>
        <dbReference type="PROSITE-ProRule" id="PRU00335"/>
    </source>
</evidence>